<evidence type="ECO:0000313" key="6">
    <source>
        <dbReference type="EMBL" id="MBB4133699.1"/>
    </source>
</evidence>
<evidence type="ECO:0000313" key="7">
    <source>
        <dbReference type="Proteomes" id="UP000551501"/>
    </source>
</evidence>
<dbReference type="PRINTS" id="PR00081">
    <property type="entry name" value="GDHRDH"/>
</dbReference>
<keyword evidence="7" id="KW-1185">Reference proteome</keyword>
<dbReference type="CDD" id="cd05233">
    <property type="entry name" value="SDR_c"/>
    <property type="match status" value="1"/>
</dbReference>
<accession>A0A840EXP1</accession>
<dbReference type="Gene3D" id="3.40.50.720">
    <property type="entry name" value="NAD(P)-binding Rossmann-like Domain"/>
    <property type="match status" value="1"/>
</dbReference>
<dbReference type="InterPro" id="IPR002347">
    <property type="entry name" value="SDR_fam"/>
</dbReference>
<evidence type="ECO:0000256" key="4">
    <source>
        <dbReference type="ARBA" id="ARBA00040781"/>
    </source>
</evidence>
<evidence type="ECO:0000256" key="2">
    <source>
        <dbReference type="ARBA" id="ARBA00006484"/>
    </source>
</evidence>
<comment type="similarity">
    <text evidence="2">Belongs to the short-chain dehydrogenases/reductases (SDR) family.</text>
</comment>
<dbReference type="GO" id="GO:0004316">
    <property type="term" value="F:3-oxoacyl-[acyl-carrier-protein] reductase (NADPH) activity"/>
    <property type="evidence" value="ECO:0007669"/>
    <property type="project" value="UniProtKB-EC"/>
</dbReference>
<comment type="catalytic activity">
    <reaction evidence="5">
        <text>a (3R)-hydroxyacyl-[ACP] + NADP(+) = a 3-oxoacyl-[ACP] + NADPH + H(+)</text>
        <dbReference type="Rhea" id="RHEA:17397"/>
        <dbReference type="Rhea" id="RHEA-COMP:9916"/>
        <dbReference type="Rhea" id="RHEA-COMP:9945"/>
        <dbReference type="ChEBI" id="CHEBI:15378"/>
        <dbReference type="ChEBI" id="CHEBI:57783"/>
        <dbReference type="ChEBI" id="CHEBI:58349"/>
        <dbReference type="ChEBI" id="CHEBI:78776"/>
        <dbReference type="ChEBI" id="CHEBI:78827"/>
        <dbReference type="EC" id="1.1.1.100"/>
    </reaction>
    <physiologicalReaction direction="right-to-left" evidence="5">
        <dbReference type="Rhea" id="RHEA:17399"/>
    </physiologicalReaction>
</comment>
<organism evidence="6 7">
    <name type="scientific">Gordonia humi</name>
    <dbReference type="NCBI Taxonomy" id="686429"/>
    <lineage>
        <taxon>Bacteria</taxon>
        <taxon>Bacillati</taxon>
        <taxon>Actinomycetota</taxon>
        <taxon>Actinomycetes</taxon>
        <taxon>Mycobacteriales</taxon>
        <taxon>Gordoniaceae</taxon>
        <taxon>Gordonia</taxon>
    </lineage>
</organism>
<protein>
    <recommendedName>
        <fullName evidence="4">3-oxoacyl-[acyl-carrier-protein] reductase MabA</fullName>
    </recommendedName>
</protein>
<name>A0A840EXP1_9ACTN</name>
<comment type="caution">
    <text evidence="6">The sequence shown here is derived from an EMBL/GenBank/DDBJ whole genome shotgun (WGS) entry which is preliminary data.</text>
</comment>
<keyword evidence="3" id="KW-0134">Cell wall</keyword>
<comment type="subcellular location">
    <subcellularLocation>
        <location evidence="1">Secreted</location>
        <location evidence="1">Cell wall</location>
    </subcellularLocation>
</comment>
<dbReference type="PANTHER" id="PTHR42879">
    <property type="entry name" value="3-OXOACYL-(ACYL-CARRIER-PROTEIN) REDUCTASE"/>
    <property type="match status" value="1"/>
</dbReference>
<sequence length="259" mass="26176">MTAKRCDESSAVIVGGSTGVGVQTAIQLAEAGVPRMTLIARSPDRLAAVADQVRDSAGRVTVHTVSADAADLPQITAAIAEAESEMHGIDVLVNSVAGSGVPDLLHELDPASFAQTLRGQLLAPLITSRLVLPGMYARESGSIINIASDAAKVATPGETVLGAGMAGIVMFTRALALEAKRSGVRVNAITPSLIQGTPTTERITREGFSAKLFAGAARQAHLGVVEPADIAALVVFLAGPAAAKLTGQAISVNGGISAA</sequence>
<dbReference type="SUPFAM" id="SSF51735">
    <property type="entry name" value="NAD(P)-binding Rossmann-fold domains"/>
    <property type="match status" value="1"/>
</dbReference>
<dbReference type="RefSeq" id="WP_183368857.1">
    <property type="nucleotide sequence ID" value="NZ_BAABHL010000022.1"/>
</dbReference>
<reference evidence="6 7" key="1">
    <citation type="submission" date="2020-08" db="EMBL/GenBank/DDBJ databases">
        <title>Sequencing the genomes of 1000 actinobacteria strains.</title>
        <authorList>
            <person name="Klenk H.-P."/>
        </authorList>
    </citation>
    <scope>NUCLEOTIDE SEQUENCE [LARGE SCALE GENOMIC DNA]</scope>
    <source>
        <strain evidence="6 7">DSM 45298</strain>
    </source>
</reference>
<evidence type="ECO:0000256" key="5">
    <source>
        <dbReference type="ARBA" id="ARBA00047400"/>
    </source>
</evidence>
<dbReference type="AlphaFoldDB" id="A0A840EXP1"/>
<dbReference type="Pfam" id="PF00106">
    <property type="entry name" value="adh_short"/>
    <property type="match status" value="1"/>
</dbReference>
<evidence type="ECO:0000256" key="1">
    <source>
        <dbReference type="ARBA" id="ARBA00004191"/>
    </source>
</evidence>
<dbReference type="Proteomes" id="UP000551501">
    <property type="component" value="Unassembled WGS sequence"/>
</dbReference>
<dbReference type="InterPro" id="IPR036291">
    <property type="entry name" value="NAD(P)-bd_dom_sf"/>
</dbReference>
<evidence type="ECO:0000256" key="3">
    <source>
        <dbReference type="ARBA" id="ARBA00022512"/>
    </source>
</evidence>
<proteinExistence type="inferred from homology"/>
<keyword evidence="3" id="KW-0964">Secreted</keyword>
<dbReference type="InterPro" id="IPR050259">
    <property type="entry name" value="SDR"/>
</dbReference>
<dbReference type="EMBL" id="JACIFP010000001">
    <property type="protein sequence ID" value="MBB4133699.1"/>
    <property type="molecule type" value="Genomic_DNA"/>
</dbReference>
<gene>
    <name evidence="6" type="ORF">BKA16_000251</name>
</gene>